<keyword evidence="1" id="KW-0472">Membrane</keyword>
<sequence>MKIADYFNSELGAGILIGSITIMLLSCIASLNDVPYTMFIFKSSILFLATYLSIGVIFFRE</sequence>
<keyword evidence="1" id="KW-1133">Transmembrane helix</keyword>
<dbReference type="PROSITE" id="PS51257">
    <property type="entry name" value="PROKAR_LIPOPROTEIN"/>
    <property type="match status" value="1"/>
</dbReference>
<organism evidence="2">
    <name type="scientific">marine sediment metagenome</name>
    <dbReference type="NCBI Taxonomy" id="412755"/>
    <lineage>
        <taxon>unclassified sequences</taxon>
        <taxon>metagenomes</taxon>
        <taxon>ecological metagenomes</taxon>
    </lineage>
</organism>
<dbReference type="AlphaFoldDB" id="A0A0F9LIF1"/>
<protein>
    <submittedName>
        <fullName evidence="2">Uncharacterized protein</fullName>
    </submittedName>
</protein>
<gene>
    <name evidence="2" type="ORF">LCGC14_1196210</name>
</gene>
<comment type="caution">
    <text evidence="2">The sequence shown here is derived from an EMBL/GenBank/DDBJ whole genome shotgun (WGS) entry which is preliminary data.</text>
</comment>
<proteinExistence type="predicted"/>
<accession>A0A0F9LIF1</accession>
<dbReference type="EMBL" id="LAZR01006112">
    <property type="protein sequence ID" value="KKM94649.1"/>
    <property type="molecule type" value="Genomic_DNA"/>
</dbReference>
<feature type="transmembrane region" description="Helical" evidence="1">
    <location>
        <begin position="37"/>
        <end position="59"/>
    </location>
</feature>
<keyword evidence="1" id="KW-0812">Transmembrane</keyword>
<name>A0A0F9LIF1_9ZZZZ</name>
<feature type="transmembrane region" description="Helical" evidence="1">
    <location>
        <begin position="12"/>
        <end position="31"/>
    </location>
</feature>
<evidence type="ECO:0000313" key="2">
    <source>
        <dbReference type="EMBL" id="KKM94649.1"/>
    </source>
</evidence>
<reference evidence="2" key="1">
    <citation type="journal article" date="2015" name="Nature">
        <title>Complex archaea that bridge the gap between prokaryotes and eukaryotes.</title>
        <authorList>
            <person name="Spang A."/>
            <person name="Saw J.H."/>
            <person name="Jorgensen S.L."/>
            <person name="Zaremba-Niedzwiedzka K."/>
            <person name="Martijn J."/>
            <person name="Lind A.E."/>
            <person name="van Eijk R."/>
            <person name="Schleper C."/>
            <person name="Guy L."/>
            <person name="Ettema T.J."/>
        </authorList>
    </citation>
    <scope>NUCLEOTIDE SEQUENCE</scope>
</reference>
<evidence type="ECO:0000256" key="1">
    <source>
        <dbReference type="SAM" id="Phobius"/>
    </source>
</evidence>